<reference evidence="6 7" key="1">
    <citation type="submission" date="2021-12" db="EMBL/GenBank/DDBJ databases">
        <title>Complete genome sequence of Phytobacter diazotrophicus TA9734.</title>
        <authorList>
            <person name="Kubota H."/>
            <person name="Nakayama Y."/>
            <person name="Ariyoshi T."/>
        </authorList>
    </citation>
    <scope>NUCLEOTIDE SEQUENCE [LARGE SCALE GENOMIC DNA]</scope>
    <source>
        <strain evidence="6 7">TA9734</strain>
    </source>
</reference>
<dbReference type="GO" id="GO:0005524">
    <property type="term" value="F:ATP binding"/>
    <property type="evidence" value="ECO:0007669"/>
    <property type="project" value="UniProtKB-KW"/>
</dbReference>
<keyword evidence="7" id="KW-1185">Reference proteome</keyword>
<evidence type="ECO:0000256" key="1">
    <source>
        <dbReference type="ARBA" id="ARBA00005417"/>
    </source>
</evidence>
<evidence type="ECO:0000256" key="4">
    <source>
        <dbReference type="ARBA" id="ARBA00022840"/>
    </source>
</evidence>
<sequence>MSSDLYAIEIDNVSKCYQVYDNPIKRLKEFIVPKVHHRTGKVTRLYHDEFWALQDISFRLKKGETVGIVGKNGSGKSTLLQIIAGTLTPTSGSVKLHGRVAALLELGAGFNNDFSGRENIYLNAALLGLTKAEIEEKLDDIISFADIGHFIDSPVRAYSSGMLVRLAFAIQAQIEPEILIVDEALAVGDARFQAKCFARLKQLKENGTSILFVSHATEQIVTHCDSAILINDGVMLMQDSPRVVVNKYLDLLFGKTDEKEAVADEIEANIEPQRIEEKQQDLLNVQNWLRDGLSFEQRPNYNPSEYRWGDLKAEILDYQLVQDDKQYPLVIEGERAIHLQFYVRFKEAVYRPIFGFALKTKEGVTIYNTNSEFQNIDMSRQFNAGDIMHASLSMPVNLASGDYFISVGIASCDECGSVVPHDRRYDSIHLSVLNRVQFIGLVNLNTHFSLQ</sequence>
<dbReference type="Pfam" id="PF14524">
    <property type="entry name" value="Wzt_C"/>
    <property type="match status" value="1"/>
</dbReference>
<proteinExistence type="inferred from homology"/>
<feature type="domain" description="ABC transporter" evidence="5">
    <location>
        <begin position="37"/>
        <end position="257"/>
    </location>
</feature>
<evidence type="ECO:0000256" key="2">
    <source>
        <dbReference type="ARBA" id="ARBA00022448"/>
    </source>
</evidence>
<evidence type="ECO:0000256" key="3">
    <source>
        <dbReference type="ARBA" id="ARBA00022741"/>
    </source>
</evidence>
<dbReference type="EMBL" id="AP025334">
    <property type="protein sequence ID" value="BDD50217.1"/>
    <property type="molecule type" value="Genomic_DNA"/>
</dbReference>
<dbReference type="Pfam" id="PF00005">
    <property type="entry name" value="ABC_tran"/>
    <property type="match status" value="1"/>
</dbReference>
<dbReference type="PANTHER" id="PTHR46743:SF2">
    <property type="entry name" value="TEICHOIC ACIDS EXPORT ATP-BINDING PROTEIN TAGH"/>
    <property type="match status" value="1"/>
</dbReference>
<comment type="similarity">
    <text evidence="1">Belongs to the ABC transporter superfamily.</text>
</comment>
<dbReference type="InterPro" id="IPR003593">
    <property type="entry name" value="AAA+_ATPase"/>
</dbReference>
<dbReference type="InterPro" id="IPR015860">
    <property type="entry name" value="ABC_transpr_TagH-like"/>
</dbReference>
<dbReference type="CDD" id="cd10147">
    <property type="entry name" value="Wzt_C-like"/>
    <property type="match status" value="1"/>
</dbReference>
<keyword evidence="3" id="KW-0547">Nucleotide-binding</keyword>
<dbReference type="InterPro" id="IPR003439">
    <property type="entry name" value="ABC_transporter-like_ATP-bd"/>
</dbReference>
<dbReference type="InterPro" id="IPR050683">
    <property type="entry name" value="Bact_Polysacc_Export_ATP-bd"/>
</dbReference>
<dbReference type="RefSeq" id="WP_041851952.1">
    <property type="nucleotide sequence ID" value="NZ_AP025334.1"/>
</dbReference>
<protein>
    <submittedName>
        <fullName evidence="6">Sugar ABC transporter ATP-binding protein</fullName>
    </submittedName>
</protein>
<accession>A0ABM7VT05</accession>
<evidence type="ECO:0000313" key="6">
    <source>
        <dbReference type="EMBL" id="BDD50217.1"/>
    </source>
</evidence>
<dbReference type="PANTHER" id="PTHR46743">
    <property type="entry name" value="TEICHOIC ACIDS EXPORT ATP-BINDING PROTEIN TAGH"/>
    <property type="match status" value="1"/>
</dbReference>
<dbReference type="CDD" id="cd03220">
    <property type="entry name" value="ABC_KpsT_Wzt"/>
    <property type="match status" value="1"/>
</dbReference>
<dbReference type="Proteomes" id="UP001320460">
    <property type="component" value="Chromosome"/>
</dbReference>
<evidence type="ECO:0000313" key="7">
    <source>
        <dbReference type="Proteomes" id="UP001320460"/>
    </source>
</evidence>
<keyword evidence="4 6" id="KW-0067">ATP-binding</keyword>
<gene>
    <name evidence="6" type="ORF">PDTA9734_17040</name>
</gene>
<dbReference type="PROSITE" id="PS00211">
    <property type="entry name" value="ABC_TRANSPORTER_1"/>
    <property type="match status" value="1"/>
</dbReference>
<dbReference type="PROSITE" id="PS50893">
    <property type="entry name" value="ABC_TRANSPORTER_2"/>
    <property type="match status" value="1"/>
</dbReference>
<organism evidence="6 7">
    <name type="scientific">Phytobacter diazotrophicus</name>
    <dbReference type="NCBI Taxonomy" id="395631"/>
    <lineage>
        <taxon>Bacteria</taxon>
        <taxon>Pseudomonadati</taxon>
        <taxon>Pseudomonadota</taxon>
        <taxon>Gammaproteobacteria</taxon>
        <taxon>Enterobacterales</taxon>
        <taxon>Enterobacteriaceae</taxon>
        <taxon>Phytobacter</taxon>
    </lineage>
</organism>
<dbReference type="InterPro" id="IPR029439">
    <property type="entry name" value="Wzt_C"/>
</dbReference>
<dbReference type="InterPro" id="IPR017871">
    <property type="entry name" value="ABC_transporter-like_CS"/>
</dbReference>
<dbReference type="SUPFAM" id="SSF52540">
    <property type="entry name" value="P-loop containing nucleoside triphosphate hydrolases"/>
    <property type="match status" value="1"/>
</dbReference>
<dbReference type="Gene3D" id="2.70.50.60">
    <property type="entry name" value="abc- transporter (atp binding component) like domain"/>
    <property type="match status" value="1"/>
</dbReference>
<evidence type="ECO:0000259" key="5">
    <source>
        <dbReference type="PROSITE" id="PS50893"/>
    </source>
</evidence>
<keyword evidence="2" id="KW-0813">Transport</keyword>
<dbReference type="Gene3D" id="3.40.50.300">
    <property type="entry name" value="P-loop containing nucleotide triphosphate hydrolases"/>
    <property type="match status" value="1"/>
</dbReference>
<name>A0ABM7VT05_9ENTR</name>
<dbReference type="SMART" id="SM00382">
    <property type="entry name" value="AAA"/>
    <property type="match status" value="1"/>
</dbReference>
<dbReference type="InterPro" id="IPR027417">
    <property type="entry name" value="P-loop_NTPase"/>
</dbReference>